<protein>
    <recommendedName>
        <fullName evidence="3">High-affinity zinc uptake system protein ZnuA</fullName>
    </recommendedName>
</protein>
<keyword evidence="10" id="KW-0406">Ion transport</keyword>
<evidence type="ECO:0000256" key="7">
    <source>
        <dbReference type="ARBA" id="ARBA00022764"/>
    </source>
</evidence>
<evidence type="ECO:0000256" key="3">
    <source>
        <dbReference type="ARBA" id="ARBA00015915"/>
    </source>
</evidence>
<feature type="signal peptide" evidence="14">
    <location>
        <begin position="1"/>
        <end position="24"/>
    </location>
</feature>
<dbReference type="AlphaFoldDB" id="Q0A9E4"/>
<dbReference type="OrthoDB" id="9793396at2"/>
<reference evidence="16" key="1">
    <citation type="submission" date="2006-08" db="EMBL/GenBank/DDBJ databases">
        <title>Complete sequence of Alkalilimnicola ehrilichei MLHE-1.</title>
        <authorList>
            <person name="Copeland A."/>
            <person name="Lucas S."/>
            <person name="Lapidus A."/>
            <person name="Barry K."/>
            <person name="Detter J.C."/>
            <person name="Glavina del Rio T."/>
            <person name="Hammon N."/>
            <person name="Israni S."/>
            <person name="Dalin E."/>
            <person name="Tice H."/>
            <person name="Pitluck S."/>
            <person name="Sims D."/>
            <person name="Brettin T."/>
            <person name="Bruce D."/>
            <person name="Han C."/>
            <person name="Tapia R."/>
            <person name="Gilna P."/>
            <person name="Schmutz J."/>
            <person name="Larimer F."/>
            <person name="Land M."/>
            <person name="Hauser L."/>
            <person name="Kyrpides N."/>
            <person name="Mikhailova N."/>
            <person name="Oremland R.S."/>
            <person name="Hoeft S.E."/>
            <person name="Switzer-Blum J."/>
            <person name="Kulp T."/>
            <person name="King G."/>
            <person name="Tabita R."/>
            <person name="Witte B."/>
            <person name="Santini J.M."/>
            <person name="Basu P."/>
            <person name="Hollibaugh J.T."/>
            <person name="Xie G."/>
            <person name="Stolz J.F."/>
            <person name="Richardson P."/>
        </authorList>
    </citation>
    <scope>NUCLEOTIDE SEQUENCE [LARGE SCALE GENOMIC DNA]</scope>
    <source>
        <strain evidence="16">ATCC BAA-1101 / DSM 17681 / MLHE-1</strain>
    </source>
</reference>
<dbReference type="InterPro" id="IPR006127">
    <property type="entry name" value="ZnuA-like"/>
</dbReference>
<accession>Q0A9E4</accession>
<feature type="chain" id="PRO_5004167882" description="High-affinity zinc uptake system protein ZnuA" evidence="14">
    <location>
        <begin position="25"/>
        <end position="329"/>
    </location>
</feature>
<keyword evidence="16" id="KW-1185">Reference proteome</keyword>
<keyword evidence="5" id="KW-0479">Metal-binding</keyword>
<evidence type="ECO:0000256" key="4">
    <source>
        <dbReference type="ARBA" id="ARBA00022448"/>
    </source>
</evidence>
<evidence type="ECO:0000313" key="15">
    <source>
        <dbReference type="EMBL" id="ABI56543.1"/>
    </source>
</evidence>
<evidence type="ECO:0000256" key="9">
    <source>
        <dbReference type="ARBA" id="ARBA00022906"/>
    </source>
</evidence>
<evidence type="ECO:0000256" key="13">
    <source>
        <dbReference type="SAM" id="MobiDB-lite"/>
    </source>
</evidence>
<evidence type="ECO:0000256" key="12">
    <source>
        <dbReference type="ARBA" id="ARBA00045516"/>
    </source>
</evidence>
<dbReference type="Proteomes" id="UP000001962">
    <property type="component" value="Chromosome"/>
</dbReference>
<dbReference type="Pfam" id="PF01297">
    <property type="entry name" value="ZnuA"/>
    <property type="match status" value="1"/>
</dbReference>
<dbReference type="Gene3D" id="3.40.50.1980">
    <property type="entry name" value="Nitrogenase molybdenum iron protein domain"/>
    <property type="match status" value="2"/>
</dbReference>
<dbReference type="RefSeq" id="WP_011628938.1">
    <property type="nucleotide sequence ID" value="NC_008340.1"/>
</dbReference>
<sequence length="329" mass="36015">MKSKLFGLLGCALLGLTTSIGALAQPPKVVASLLPLHSLTASVMDGVAEPQLLLPGGASPHTYSLRPSEAEHLRHAELVIWVGPELERFLERPLRNLAGDAEKMTLLALDGIPLHPIREGGLWDPHHHDDHSHEPHGHGHSDHHHDHGHGQPHDHHGDYDTHLWLSPAFARQFIDTLAERLAVLDPDNGAAYRANAAATLERIERLDASLHERLASLAELPYLVFHDAYQYFEAHYGLSPVGSVTVSPERQPSARRLSELRQRIRDTGARCVFAEPQFRPSLVTTLVEGTGAEAGVLDPLGATLEPGPDAWFELMERLADDLAACLARA</sequence>
<keyword evidence="7" id="KW-0574">Periplasm</keyword>
<proteinExistence type="inferred from homology"/>
<gene>
    <name evidence="15" type="ordered locus">Mlg_1194</name>
</gene>
<evidence type="ECO:0000256" key="2">
    <source>
        <dbReference type="ARBA" id="ARBA00011028"/>
    </source>
</evidence>
<evidence type="ECO:0000256" key="8">
    <source>
        <dbReference type="ARBA" id="ARBA00022833"/>
    </source>
</evidence>
<evidence type="ECO:0000256" key="6">
    <source>
        <dbReference type="ARBA" id="ARBA00022729"/>
    </source>
</evidence>
<dbReference type="HOGENOM" id="CLU_016838_1_2_6"/>
<keyword evidence="9" id="KW-0864">Zinc transport</keyword>
<keyword evidence="4" id="KW-0813">Transport</keyword>
<dbReference type="eggNOG" id="COG4531">
    <property type="taxonomic scope" value="Bacteria"/>
</dbReference>
<organism evidence="15 16">
    <name type="scientific">Alkalilimnicola ehrlichii (strain ATCC BAA-1101 / DSM 17681 / MLHE-1)</name>
    <dbReference type="NCBI Taxonomy" id="187272"/>
    <lineage>
        <taxon>Bacteria</taxon>
        <taxon>Pseudomonadati</taxon>
        <taxon>Pseudomonadota</taxon>
        <taxon>Gammaproteobacteria</taxon>
        <taxon>Chromatiales</taxon>
        <taxon>Ectothiorhodospiraceae</taxon>
        <taxon>Alkalilimnicola</taxon>
    </lineage>
</organism>
<evidence type="ECO:0000256" key="1">
    <source>
        <dbReference type="ARBA" id="ARBA00004418"/>
    </source>
</evidence>
<dbReference type="NCBIfam" id="NF007091">
    <property type="entry name" value="PRK09545.1"/>
    <property type="match status" value="1"/>
</dbReference>
<name>Q0A9E4_ALKEH</name>
<comment type="function">
    <text evidence="12">Part of the ATP-binding cassette (ABC) transport system ZnuABC involved in zinc import. Binds zinc with high affinity and specificity and delivers it to the membrane permease for translocation into the cytoplasm.</text>
</comment>
<dbReference type="EMBL" id="CP000453">
    <property type="protein sequence ID" value="ABI56543.1"/>
    <property type="molecule type" value="Genomic_DNA"/>
</dbReference>
<feature type="region of interest" description="Disordered" evidence="13">
    <location>
        <begin position="123"/>
        <end position="156"/>
    </location>
</feature>
<dbReference type="PANTHER" id="PTHR42953:SF3">
    <property type="entry name" value="HIGH-AFFINITY ZINC UPTAKE SYSTEM PROTEIN ZNUA"/>
    <property type="match status" value="1"/>
</dbReference>
<dbReference type="GO" id="GO:0042597">
    <property type="term" value="C:periplasmic space"/>
    <property type="evidence" value="ECO:0007669"/>
    <property type="project" value="UniProtKB-SubCell"/>
</dbReference>
<dbReference type="GO" id="GO:0006829">
    <property type="term" value="P:zinc ion transport"/>
    <property type="evidence" value="ECO:0007669"/>
    <property type="project" value="UniProtKB-KW"/>
</dbReference>
<keyword evidence="8" id="KW-0862">Zinc</keyword>
<dbReference type="PANTHER" id="PTHR42953">
    <property type="entry name" value="HIGH-AFFINITY ZINC UPTAKE SYSTEM PROTEIN ZNUA-RELATED"/>
    <property type="match status" value="1"/>
</dbReference>
<comment type="subcellular location">
    <subcellularLocation>
        <location evidence="1">Periplasm</location>
    </subcellularLocation>
</comment>
<feature type="compositionally biased region" description="Basic and acidic residues" evidence="13">
    <location>
        <begin position="124"/>
        <end position="156"/>
    </location>
</feature>
<dbReference type="InterPro" id="IPR050492">
    <property type="entry name" value="Bact_metal-bind_prot9"/>
</dbReference>
<dbReference type="InterPro" id="IPR035520">
    <property type="entry name" value="ZnuA"/>
</dbReference>
<keyword evidence="6 14" id="KW-0732">Signal</keyword>
<dbReference type="KEGG" id="aeh:Mlg_1194"/>
<evidence type="ECO:0000256" key="10">
    <source>
        <dbReference type="ARBA" id="ARBA00023065"/>
    </source>
</evidence>
<evidence type="ECO:0000256" key="5">
    <source>
        <dbReference type="ARBA" id="ARBA00022723"/>
    </source>
</evidence>
<dbReference type="SUPFAM" id="SSF53807">
    <property type="entry name" value="Helical backbone' metal receptor"/>
    <property type="match status" value="1"/>
</dbReference>
<dbReference type="CDD" id="cd01019">
    <property type="entry name" value="ZnuA"/>
    <property type="match status" value="1"/>
</dbReference>
<comment type="similarity">
    <text evidence="2">Belongs to the bacterial solute-binding protein 9 family.</text>
</comment>
<dbReference type="GO" id="GO:0046872">
    <property type="term" value="F:metal ion binding"/>
    <property type="evidence" value="ECO:0007669"/>
    <property type="project" value="UniProtKB-KW"/>
</dbReference>
<keyword evidence="11" id="KW-1015">Disulfide bond</keyword>
<evidence type="ECO:0000256" key="11">
    <source>
        <dbReference type="ARBA" id="ARBA00023157"/>
    </source>
</evidence>
<evidence type="ECO:0000313" key="16">
    <source>
        <dbReference type="Proteomes" id="UP000001962"/>
    </source>
</evidence>
<evidence type="ECO:0000256" key="14">
    <source>
        <dbReference type="SAM" id="SignalP"/>
    </source>
</evidence>